<dbReference type="AlphaFoldDB" id="A0A1M5TQK3"/>
<accession>A0A1M5TQK3</accession>
<dbReference type="RefSeq" id="WP_084728068.1">
    <property type="nucleotide sequence ID" value="NZ_FQXN01000005.1"/>
</dbReference>
<evidence type="ECO:0000313" key="1">
    <source>
        <dbReference type="EMBL" id="SHH52876.1"/>
    </source>
</evidence>
<dbReference type="InterPro" id="IPR002640">
    <property type="entry name" value="Arylesterase"/>
</dbReference>
<dbReference type="Proteomes" id="UP000242592">
    <property type="component" value="Unassembled WGS sequence"/>
</dbReference>
<dbReference type="OrthoDB" id="45894at2"/>
<sequence length="249" mass="28232">MVLLTIIFTIWGLLGPESIAIDNNGGFYISQMGKLYETDGSIIYQISDQTKKFFQITDPKGILLENNILWIAENDRLIMLNTLNSDYKTFTSVSGLAKYLNDIVRFNGTLYVTDTYSDMVYTLKSDMLQPVFTLSRPNGITTDGKYLYIVSFTNPAIVYKSDGKRILEKITLPDINLGDGISYDKENDIFFISGFGSGNVVAYKNWKKVGEIDKFSGPSDIYYDSERKTLYVPDLKSNKVYILKVMFGE</sequence>
<proteinExistence type="predicted"/>
<evidence type="ECO:0000313" key="2">
    <source>
        <dbReference type="Proteomes" id="UP000242592"/>
    </source>
</evidence>
<reference evidence="2" key="1">
    <citation type="submission" date="2016-11" db="EMBL/GenBank/DDBJ databases">
        <authorList>
            <person name="Varghese N."/>
            <person name="Submissions S."/>
        </authorList>
    </citation>
    <scope>NUCLEOTIDE SEQUENCE [LARGE SCALE GENOMIC DNA]</scope>
    <source>
        <strain evidence="2">DSM 15807</strain>
    </source>
</reference>
<dbReference type="Gene3D" id="2.120.10.30">
    <property type="entry name" value="TolB, C-terminal domain"/>
    <property type="match status" value="1"/>
</dbReference>
<dbReference type="GO" id="GO:0004064">
    <property type="term" value="F:arylesterase activity"/>
    <property type="evidence" value="ECO:0007669"/>
    <property type="project" value="InterPro"/>
</dbReference>
<dbReference type="STRING" id="1123380.SAMN02745199_1451"/>
<name>A0A1M5TQK3_9BACT</name>
<dbReference type="SUPFAM" id="SSF101898">
    <property type="entry name" value="NHL repeat"/>
    <property type="match status" value="1"/>
</dbReference>
<keyword evidence="2" id="KW-1185">Reference proteome</keyword>
<organism evidence="1 2">
    <name type="scientific">Thermosipho atlanticus DSM 15807</name>
    <dbReference type="NCBI Taxonomy" id="1123380"/>
    <lineage>
        <taxon>Bacteria</taxon>
        <taxon>Thermotogati</taxon>
        <taxon>Thermotogota</taxon>
        <taxon>Thermotogae</taxon>
        <taxon>Thermotogales</taxon>
        <taxon>Fervidobacteriaceae</taxon>
        <taxon>Thermosipho</taxon>
    </lineage>
</organism>
<gene>
    <name evidence="1" type="ORF">SAMN02745199_1451</name>
</gene>
<protein>
    <submittedName>
        <fullName evidence="1">Arylesterase</fullName>
    </submittedName>
</protein>
<dbReference type="InterPro" id="IPR011042">
    <property type="entry name" value="6-blade_b-propeller_TolB-like"/>
</dbReference>
<dbReference type="Pfam" id="PF01731">
    <property type="entry name" value="Arylesterase"/>
    <property type="match status" value="1"/>
</dbReference>
<dbReference type="EMBL" id="FQXN01000005">
    <property type="protein sequence ID" value="SHH52876.1"/>
    <property type="molecule type" value="Genomic_DNA"/>
</dbReference>